<feature type="region of interest" description="Disordered" evidence="1">
    <location>
        <begin position="114"/>
        <end position="146"/>
    </location>
</feature>
<organism evidence="2 3">
    <name type="scientific">Eumeta variegata</name>
    <name type="common">Bagworm moth</name>
    <name type="synonym">Eumeta japonica</name>
    <dbReference type="NCBI Taxonomy" id="151549"/>
    <lineage>
        <taxon>Eukaryota</taxon>
        <taxon>Metazoa</taxon>
        <taxon>Ecdysozoa</taxon>
        <taxon>Arthropoda</taxon>
        <taxon>Hexapoda</taxon>
        <taxon>Insecta</taxon>
        <taxon>Pterygota</taxon>
        <taxon>Neoptera</taxon>
        <taxon>Endopterygota</taxon>
        <taxon>Lepidoptera</taxon>
        <taxon>Glossata</taxon>
        <taxon>Ditrysia</taxon>
        <taxon>Tineoidea</taxon>
        <taxon>Psychidae</taxon>
        <taxon>Oiketicinae</taxon>
        <taxon>Eumeta</taxon>
    </lineage>
</organism>
<dbReference type="Proteomes" id="UP000299102">
    <property type="component" value="Unassembled WGS sequence"/>
</dbReference>
<sequence length="146" mass="16531">MPITTDSDEAPMPNYFLLGGSGQVQTAGTFEDSDFNLHRQWRQAIHLVTSRSSSYSIPKSKCISNHCAKIRWHIKKADYEVYRLPPRDNKIKNKRRSGEVNAVSGTALYGALKWGRKEGKQGKERRKRRSGGSQYHVASQHLDALS</sequence>
<dbReference type="EMBL" id="BGZK01000369">
    <property type="protein sequence ID" value="GBP39651.1"/>
    <property type="molecule type" value="Genomic_DNA"/>
</dbReference>
<comment type="caution">
    <text evidence="2">The sequence shown here is derived from an EMBL/GenBank/DDBJ whole genome shotgun (WGS) entry which is preliminary data.</text>
</comment>
<keyword evidence="3" id="KW-1185">Reference proteome</keyword>
<accession>A0A4C1VM19</accession>
<dbReference type="AlphaFoldDB" id="A0A4C1VM19"/>
<gene>
    <name evidence="2" type="ORF">EVAR_25475_1</name>
</gene>
<evidence type="ECO:0000313" key="3">
    <source>
        <dbReference type="Proteomes" id="UP000299102"/>
    </source>
</evidence>
<proteinExistence type="predicted"/>
<name>A0A4C1VM19_EUMVA</name>
<reference evidence="2 3" key="1">
    <citation type="journal article" date="2019" name="Commun. Biol.">
        <title>The bagworm genome reveals a unique fibroin gene that provides high tensile strength.</title>
        <authorList>
            <person name="Kono N."/>
            <person name="Nakamura H."/>
            <person name="Ohtoshi R."/>
            <person name="Tomita M."/>
            <person name="Numata K."/>
            <person name="Arakawa K."/>
        </authorList>
    </citation>
    <scope>NUCLEOTIDE SEQUENCE [LARGE SCALE GENOMIC DNA]</scope>
</reference>
<evidence type="ECO:0000313" key="2">
    <source>
        <dbReference type="EMBL" id="GBP39651.1"/>
    </source>
</evidence>
<protein>
    <submittedName>
        <fullName evidence="2">Uncharacterized protein</fullName>
    </submittedName>
</protein>
<evidence type="ECO:0000256" key="1">
    <source>
        <dbReference type="SAM" id="MobiDB-lite"/>
    </source>
</evidence>